<comment type="subcellular location">
    <subcellularLocation>
        <location evidence="1">Cell membrane</location>
        <topology evidence="1">Multi-pass membrane protein</topology>
    </subcellularLocation>
</comment>
<feature type="transmembrane region" description="Helical" evidence="6">
    <location>
        <begin position="47"/>
        <end position="68"/>
    </location>
</feature>
<dbReference type="RefSeq" id="WP_345418049.1">
    <property type="nucleotide sequence ID" value="NZ_BAABGT010000034.1"/>
</dbReference>
<gene>
    <name evidence="8" type="ORF">GCM10023175_31030</name>
</gene>
<organism evidence="8 9">
    <name type="scientific">Pseudonocardia xishanensis</name>
    <dbReference type="NCBI Taxonomy" id="630995"/>
    <lineage>
        <taxon>Bacteria</taxon>
        <taxon>Bacillati</taxon>
        <taxon>Actinomycetota</taxon>
        <taxon>Actinomycetes</taxon>
        <taxon>Pseudonocardiales</taxon>
        <taxon>Pseudonocardiaceae</taxon>
        <taxon>Pseudonocardia</taxon>
    </lineage>
</organism>
<dbReference type="CDD" id="cd17324">
    <property type="entry name" value="MFS_NepI_like"/>
    <property type="match status" value="1"/>
</dbReference>
<dbReference type="Proteomes" id="UP001501598">
    <property type="component" value="Unassembled WGS sequence"/>
</dbReference>
<evidence type="ECO:0000259" key="7">
    <source>
        <dbReference type="PROSITE" id="PS50850"/>
    </source>
</evidence>
<feature type="transmembrane region" description="Helical" evidence="6">
    <location>
        <begin position="162"/>
        <end position="184"/>
    </location>
</feature>
<dbReference type="PANTHER" id="PTHR43124:SF5">
    <property type="entry name" value="PURINE RIBONUCLEOSIDE EFFLUX PUMP NEPI"/>
    <property type="match status" value="1"/>
</dbReference>
<name>A0ABP8RT05_9PSEU</name>
<dbReference type="InterPro" id="IPR011701">
    <property type="entry name" value="MFS"/>
</dbReference>
<keyword evidence="5 6" id="KW-0472">Membrane</keyword>
<feature type="transmembrane region" description="Helical" evidence="6">
    <location>
        <begin position="80"/>
        <end position="101"/>
    </location>
</feature>
<dbReference type="EMBL" id="BAABGT010000034">
    <property type="protein sequence ID" value="GAA4547199.1"/>
    <property type="molecule type" value="Genomic_DNA"/>
</dbReference>
<keyword evidence="2" id="KW-1003">Cell membrane</keyword>
<dbReference type="InterPro" id="IPR036259">
    <property type="entry name" value="MFS_trans_sf"/>
</dbReference>
<sequence>MTRPPGAWAGVVALGIGIFSIATSQFLPAGLLPLMAADLDVSVGVAGQSFTATALAAGPSALQIAVVLPRTDRRRVMIGLTLLAVTSDLLVALAPGVLVLLVGRLLLGVALGGFWSLGIAVTAHLVPVDRLGRALTVVNAGVPVATGVAVPLGAWVGDAWGWRAVFLLGAGVAAVALALQVVSLPPVPPGPTGGLRALGSTLRSGMVQLGMLATVLVYAGHFAGFTYIRPLAEAAAGLDARGVAALLLVFGCANLAGTVLAGQAADRAPRLGVLLFPSAVGTGMLLLLGVGGSVPALFTAATLWGLGFGGVATSLQSWGARVQPARLEQIGGVLVTAANTAVAVGAVAGGLLVGGAAGAPPLLGGIAALAGGLLIASLRQR</sequence>
<feature type="domain" description="Major facilitator superfamily (MFS) profile" evidence="7">
    <location>
        <begin position="10"/>
        <end position="381"/>
    </location>
</feature>
<feature type="transmembrane region" description="Helical" evidence="6">
    <location>
        <begin position="359"/>
        <end position="378"/>
    </location>
</feature>
<evidence type="ECO:0000256" key="1">
    <source>
        <dbReference type="ARBA" id="ARBA00004651"/>
    </source>
</evidence>
<proteinExistence type="predicted"/>
<keyword evidence="4 6" id="KW-1133">Transmembrane helix</keyword>
<protein>
    <submittedName>
        <fullName evidence="8">MFS transporter</fullName>
    </submittedName>
</protein>
<dbReference type="Pfam" id="PF07690">
    <property type="entry name" value="MFS_1"/>
    <property type="match status" value="1"/>
</dbReference>
<evidence type="ECO:0000256" key="6">
    <source>
        <dbReference type="SAM" id="Phobius"/>
    </source>
</evidence>
<feature type="transmembrane region" description="Helical" evidence="6">
    <location>
        <begin position="330"/>
        <end position="353"/>
    </location>
</feature>
<dbReference type="PROSITE" id="PS50850">
    <property type="entry name" value="MFS"/>
    <property type="match status" value="1"/>
</dbReference>
<dbReference type="InterPro" id="IPR020846">
    <property type="entry name" value="MFS_dom"/>
</dbReference>
<comment type="caution">
    <text evidence="8">The sequence shown here is derived from an EMBL/GenBank/DDBJ whole genome shotgun (WGS) entry which is preliminary data.</text>
</comment>
<feature type="transmembrane region" description="Helical" evidence="6">
    <location>
        <begin position="7"/>
        <end position="27"/>
    </location>
</feature>
<feature type="transmembrane region" description="Helical" evidence="6">
    <location>
        <begin position="296"/>
        <end position="318"/>
    </location>
</feature>
<keyword evidence="9" id="KW-1185">Reference proteome</keyword>
<feature type="transmembrane region" description="Helical" evidence="6">
    <location>
        <begin position="240"/>
        <end position="261"/>
    </location>
</feature>
<dbReference type="SUPFAM" id="SSF103473">
    <property type="entry name" value="MFS general substrate transporter"/>
    <property type="match status" value="1"/>
</dbReference>
<evidence type="ECO:0000256" key="2">
    <source>
        <dbReference type="ARBA" id="ARBA00022475"/>
    </source>
</evidence>
<feature type="transmembrane region" description="Helical" evidence="6">
    <location>
        <begin position="273"/>
        <end position="290"/>
    </location>
</feature>
<dbReference type="PANTHER" id="PTHR43124">
    <property type="entry name" value="PURINE EFFLUX PUMP PBUE"/>
    <property type="match status" value="1"/>
</dbReference>
<accession>A0ABP8RT05</accession>
<evidence type="ECO:0000313" key="8">
    <source>
        <dbReference type="EMBL" id="GAA4547199.1"/>
    </source>
</evidence>
<evidence type="ECO:0000256" key="4">
    <source>
        <dbReference type="ARBA" id="ARBA00022989"/>
    </source>
</evidence>
<evidence type="ECO:0000313" key="9">
    <source>
        <dbReference type="Proteomes" id="UP001501598"/>
    </source>
</evidence>
<evidence type="ECO:0000256" key="3">
    <source>
        <dbReference type="ARBA" id="ARBA00022692"/>
    </source>
</evidence>
<dbReference type="Gene3D" id="1.20.1250.20">
    <property type="entry name" value="MFS general substrate transporter like domains"/>
    <property type="match status" value="1"/>
</dbReference>
<keyword evidence="3 6" id="KW-0812">Transmembrane</keyword>
<feature type="transmembrane region" description="Helical" evidence="6">
    <location>
        <begin position="107"/>
        <end position="127"/>
    </location>
</feature>
<feature type="transmembrane region" description="Helical" evidence="6">
    <location>
        <begin position="134"/>
        <end position="156"/>
    </location>
</feature>
<dbReference type="InterPro" id="IPR050189">
    <property type="entry name" value="MFS_Efflux_Transporters"/>
</dbReference>
<evidence type="ECO:0000256" key="5">
    <source>
        <dbReference type="ARBA" id="ARBA00023136"/>
    </source>
</evidence>
<reference evidence="9" key="1">
    <citation type="journal article" date="2019" name="Int. J. Syst. Evol. Microbiol.">
        <title>The Global Catalogue of Microorganisms (GCM) 10K type strain sequencing project: providing services to taxonomists for standard genome sequencing and annotation.</title>
        <authorList>
            <consortium name="The Broad Institute Genomics Platform"/>
            <consortium name="The Broad Institute Genome Sequencing Center for Infectious Disease"/>
            <person name="Wu L."/>
            <person name="Ma J."/>
        </authorList>
    </citation>
    <scope>NUCLEOTIDE SEQUENCE [LARGE SCALE GENOMIC DNA]</scope>
    <source>
        <strain evidence="9">JCM 17906</strain>
    </source>
</reference>
<feature type="transmembrane region" description="Helical" evidence="6">
    <location>
        <begin position="205"/>
        <end position="228"/>
    </location>
</feature>